<dbReference type="InterPro" id="IPR042097">
    <property type="entry name" value="Aminopeptidase_N-like_N_sf"/>
</dbReference>
<dbReference type="InterPro" id="IPR027268">
    <property type="entry name" value="Peptidase_M4/M1_CTD_sf"/>
</dbReference>
<accession>A0A2P8GSB1</accession>
<evidence type="ECO:0000256" key="4">
    <source>
        <dbReference type="ARBA" id="ARBA00012564"/>
    </source>
</evidence>
<dbReference type="EMBL" id="RZGY01000003">
    <property type="protein sequence ID" value="RUQ84352.1"/>
    <property type="molecule type" value="Genomic_DNA"/>
</dbReference>
<dbReference type="InterPro" id="IPR001930">
    <property type="entry name" value="Peptidase_M1"/>
</dbReference>
<feature type="domain" description="Peptidase M1 membrane alanine aminopeptidase" evidence="17">
    <location>
        <begin position="238"/>
        <end position="418"/>
    </location>
</feature>
<evidence type="ECO:0000256" key="1">
    <source>
        <dbReference type="ARBA" id="ARBA00000098"/>
    </source>
</evidence>
<evidence type="ECO:0000313" key="22">
    <source>
        <dbReference type="Proteomes" id="UP000268291"/>
    </source>
</evidence>
<evidence type="ECO:0000256" key="5">
    <source>
        <dbReference type="ARBA" id="ARBA00015611"/>
    </source>
</evidence>
<name>A0A2P8GSB1_9MICO</name>
<dbReference type="RefSeq" id="WP_106562078.1">
    <property type="nucleotide sequence ID" value="NZ_PYAU01000001.1"/>
</dbReference>
<evidence type="ECO:0000256" key="8">
    <source>
        <dbReference type="ARBA" id="ARBA00022723"/>
    </source>
</evidence>
<dbReference type="GO" id="GO:0006508">
    <property type="term" value="P:proteolysis"/>
    <property type="evidence" value="ECO:0007669"/>
    <property type="project" value="UniProtKB-KW"/>
</dbReference>
<dbReference type="SUPFAM" id="SSF55486">
    <property type="entry name" value="Metalloproteases ('zincins'), catalytic domain"/>
    <property type="match status" value="1"/>
</dbReference>
<organism evidence="19 21">
    <name type="scientific">Labedella gwakjiensis</name>
    <dbReference type="NCBI Taxonomy" id="390269"/>
    <lineage>
        <taxon>Bacteria</taxon>
        <taxon>Bacillati</taxon>
        <taxon>Actinomycetota</taxon>
        <taxon>Actinomycetes</taxon>
        <taxon>Micrococcales</taxon>
        <taxon>Microbacteriaceae</taxon>
        <taxon>Labedella</taxon>
    </lineage>
</organism>
<evidence type="ECO:0000256" key="11">
    <source>
        <dbReference type="ARBA" id="ARBA00023049"/>
    </source>
</evidence>
<proteinExistence type="inferred from homology"/>
<keyword evidence="6" id="KW-0963">Cytoplasm</keyword>
<dbReference type="EMBL" id="PYAU01000001">
    <property type="protein sequence ID" value="PSL36851.1"/>
    <property type="molecule type" value="Genomic_DNA"/>
</dbReference>
<dbReference type="GO" id="GO:0016285">
    <property type="term" value="F:alanyl aminopeptidase activity"/>
    <property type="evidence" value="ECO:0007669"/>
    <property type="project" value="UniProtKB-EC"/>
</dbReference>
<dbReference type="Proteomes" id="UP000268291">
    <property type="component" value="Unassembled WGS sequence"/>
</dbReference>
<reference evidence="20 22" key="2">
    <citation type="submission" date="2018-12" db="EMBL/GenBank/DDBJ databases">
        <authorList>
            <person name="hu s."/>
            <person name="Xu Y."/>
            <person name="Xu B."/>
            <person name="Li F."/>
        </authorList>
    </citation>
    <scope>NUCLEOTIDE SEQUENCE [LARGE SCALE GENOMIC DNA]</scope>
    <source>
        <strain evidence="20 22">KSW2-17</strain>
    </source>
</reference>
<dbReference type="InterPro" id="IPR014782">
    <property type="entry name" value="Peptidase_M1_dom"/>
</dbReference>
<dbReference type="SUPFAM" id="SSF63737">
    <property type="entry name" value="Leukotriene A4 hydrolase N-terminal domain"/>
    <property type="match status" value="1"/>
</dbReference>
<evidence type="ECO:0000256" key="9">
    <source>
        <dbReference type="ARBA" id="ARBA00022801"/>
    </source>
</evidence>
<feature type="region of interest" description="Disordered" evidence="16">
    <location>
        <begin position="446"/>
        <end position="465"/>
    </location>
</feature>
<dbReference type="Proteomes" id="UP000241203">
    <property type="component" value="Unassembled WGS sequence"/>
</dbReference>
<dbReference type="PANTHER" id="PTHR45726">
    <property type="entry name" value="LEUKOTRIENE A-4 HYDROLASE"/>
    <property type="match status" value="1"/>
</dbReference>
<evidence type="ECO:0000313" key="21">
    <source>
        <dbReference type="Proteomes" id="UP000241203"/>
    </source>
</evidence>
<dbReference type="Pfam" id="PF17900">
    <property type="entry name" value="Peptidase_M1_N"/>
    <property type="match status" value="1"/>
</dbReference>
<evidence type="ECO:0000256" key="13">
    <source>
        <dbReference type="ARBA" id="ARBA00031533"/>
    </source>
</evidence>
<dbReference type="Gene3D" id="2.60.40.1730">
    <property type="entry name" value="tricorn interacting facor f3 domain"/>
    <property type="match status" value="1"/>
</dbReference>
<keyword evidence="8 15" id="KW-0479">Metal-binding</keyword>
<comment type="subcellular location">
    <subcellularLocation>
        <location evidence="2">Cytoplasm</location>
    </subcellularLocation>
</comment>
<evidence type="ECO:0000256" key="2">
    <source>
        <dbReference type="ARBA" id="ARBA00004496"/>
    </source>
</evidence>
<comment type="caution">
    <text evidence="19">The sequence shown here is derived from an EMBL/GenBank/DDBJ whole genome shotgun (WGS) entry which is preliminary data.</text>
</comment>
<dbReference type="CDD" id="cd09603">
    <property type="entry name" value="M1_APN_like"/>
    <property type="match status" value="1"/>
</dbReference>
<gene>
    <name evidence="19" type="ORF">CLV49_0450</name>
    <name evidence="20" type="ORF">ELQ93_16230</name>
</gene>
<keyword evidence="10 15" id="KW-0862">Zinc</keyword>
<dbReference type="PRINTS" id="PR00756">
    <property type="entry name" value="ALADIPTASE"/>
</dbReference>
<keyword evidence="9" id="KW-0378">Hydrolase</keyword>
<evidence type="ECO:0000313" key="20">
    <source>
        <dbReference type="EMBL" id="RUQ84352.1"/>
    </source>
</evidence>
<evidence type="ECO:0000256" key="14">
    <source>
        <dbReference type="PIRSR" id="PIRSR634015-1"/>
    </source>
</evidence>
<keyword evidence="7" id="KW-0645">Protease</keyword>
<dbReference type="InterPro" id="IPR045357">
    <property type="entry name" value="Aminopeptidase_N-like_N"/>
</dbReference>
<comment type="similarity">
    <text evidence="3">Belongs to the peptidase M1 family.</text>
</comment>
<evidence type="ECO:0000256" key="12">
    <source>
        <dbReference type="ARBA" id="ARBA00029811"/>
    </source>
</evidence>
<evidence type="ECO:0000259" key="17">
    <source>
        <dbReference type="Pfam" id="PF01433"/>
    </source>
</evidence>
<dbReference type="AlphaFoldDB" id="A0A2P8GSB1"/>
<sequence>MITGKTTPAGSDPYVPKNGNAGLTVERYELELDYRLATNRLSGIARLDVLATSDLARFTLDLSRLSASAVRIDGARAANHSQSAHKLTVTPQRLIEAGTRFRVTIEYAGAPRPRSSTWGPVGWEELADGVIVASQPSGASTWFPCNDVPSDKATYSIQLTTEAPYTVVCNGRLVSRTVRSGRATWLFEQDEPTATYLATVQIGRYSVVEADWDGVPGRIVFPASIRRSVLADLVDVPRMMAVFQRAFGPYPFTGYAVVVTEDVLEIPLEAQSLAIFGSNHLTGTGEWERLVAHELAHQWFGNAVGVAEWRHIWLNEGFACYAEWVWSEASGGASADVLAREHYARLAGSASDIVLSDPGARDMFDDRVYKRGALTLHALRLAVGDELFFDIVRRWVGEHRHDVVTTADFRDLVSRACSAVPGVAVVALDRLLDAWLDATALPPYPTASPSASVTTHPSTTAEDTA</sequence>
<evidence type="ECO:0000256" key="7">
    <source>
        <dbReference type="ARBA" id="ARBA00022670"/>
    </source>
</evidence>
<protein>
    <recommendedName>
        <fullName evidence="5">Aminopeptidase N</fullName>
        <ecNumber evidence="4">3.4.11.2</ecNumber>
    </recommendedName>
    <alternativeName>
        <fullName evidence="12">Alanine aminopeptidase</fullName>
    </alternativeName>
    <alternativeName>
        <fullName evidence="13">Lysyl aminopeptidase</fullName>
    </alternativeName>
</protein>
<dbReference type="GO" id="GO:0005737">
    <property type="term" value="C:cytoplasm"/>
    <property type="evidence" value="ECO:0007669"/>
    <property type="project" value="UniProtKB-SubCell"/>
</dbReference>
<feature type="domain" description="Aminopeptidase N-like N-terminal" evidence="18">
    <location>
        <begin position="26"/>
        <end position="197"/>
    </location>
</feature>
<evidence type="ECO:0000256" key="10">
    <source>
        <dbReference type="ARBA" id="ARBA00022833"/>
    </source>
</evidence>
<dbReference type="Gene3D" id="1.10.390.10">
    <property type="entry name" value="Neutral Protease Domain 2"/>
    <property type="match status" value="1"/>
</dbReference>
<evidence type="ECO:0000256" key="3">
    <source>
        <dbReference type="ARBA" id="ARBA00010136"/>
    </source>
</evidence>
<keyword evidence="11" id="KW-0482">Metalloprotease</keyword>
<evidence type="ECO:0000256" key="6">
    <source>
        <dbReference type="ARBA" id="ARBA00022490"/>
    </source>
</evidence>
<feature type="binding site" evidence="15">
    <location>
        <position position="293"/>
    </location>
    <ligand>
        <name>Zn(2+)</name>
        <dbReference type="ChEBI" id="CHEBI:29105"/>
        <note>catalytic</note>
    </ligand>
</feature>
<evidence type="ECO:0000259" key="18">
    <source>
        <dbReference type="Pfam" id="PF17900"/>
    </source>
</evidence>
<evidence type="ECO:0000256" key="16">
    <source>
        <dbReference type="SAM" id="MobiDB-lite"/>
    </source>
</evidence>
<evidence type="ECO:0000256" key="15">
    <source>
        <dbReference type="PIRSR" id="PIRSR634015-3"/>
    </source>
</evidence>
<dbReference type="EC" id="3.4.11.2" evidence="4"/>
<feature type="compositionally biased region" description="Polar residues" evidence="16">
    <location>
        <begin position="447"/>
        <end position="465"/>
    </location>
</feature>
<comment type="catalytic activity">
    <reaction evidence="1">
        <text>Release of an N-terminal amino acid, Xaa-|-Yaa- from a peptide, amide or arylamide. Xaa is preferably Ala, but may be most amino acids including Pro (slow action). When a terminal hydrophobic residue is followed by a prolyl residue, the two may be released as an intact Xaa-Pro dipeptide.</text>
        <dbReference type="EC" id="3.4.11.2"/>
    </reaction>
</comment>
<dbReference type="GO" id="GO:0008237">
    <property type="term" value="F:metallopeptidase activity"/>
    <property type="evidence" value="ECO:0007669"/>
    <property type="project" value="UniProtKB-KW"/>
</dbReference>
<dbReference type="PANTHER" id="PTHR45726:SF3">
    <property type="entry name" value="LEUKOTRIENE A-4 HYDROLASE"/>
    <property type="match status" value="1"/>
</dbReference>
<reference evidence="19 21" key="1">
    <citation type="submission" date="2018-03" db="EMBL/GenBank/DDBJ databases">
        <title>Genomic Encyclopedia of Archaeal and Bacterial Type Strains, Phase II (KMG-II): from individual species to whole genera.</title>
        <authorList>
            <person name="Goeker M."/>
        </authorList>
    </citation>
    <scope>NUCLEOTIDE SEQUENCE [LARGE SCALE GENOMIC DNA]</scope>
    <source>
        <strain evidence="19 21">DSM 21548</strain>
    </source>
</reference>
<dbReference type="Pfam" id="PF01433">
    <property type="entry name" value="Peptidase_M1"/>
    <property type="match status" value="1"/>
</dbReference>
<comment type="cofactor">
    <cofactor evidence="15">
        <name>Zn(2+)</name>
        <dbReference type="ChEBI" id="CHEBI:29105"/>
    </cofactor>
    <text evidence="15">Binds 1 zinc ion per subunit.</text>
</comment>
<evidence type="ECO:0000313" key="19">
    <source>
        <dbReference type="EMBL" id="PSL36851.1"/>
    </source>
</evidence>
<dbReference type="GO" id="GO:0008270">
    <property type="term" value="F:zinc ion binding"/>
    <property type="evidence" value="ECO:0007669"/>
    <property type="project" value="InterPro"/>
</dbReference>
<feature type="active site" description="Proton acceptor" evidence="14">
    <location>
        <position position="294"/>
    </location>
</feature>
<keyword evidence="22" id="KW-1185">Reference proteome</keyword>
<feature type="binding site" evidence="15">
    <location>
        <position position="316"/>
    </location>
    <ligand>
        <name>Zn(2+)</name>
        <dbReference type="ChEBI" id="CHEBI:29105"/>
        <note>catalytic</note>
    </ligand>
</feature>
<feature type="active site" description="Proton donor" evidence="14">
    <location>
        <position position="369"/>
    </location>
</feature>
<feature type="binding site" evidence="15">
    <location>
        <position position="297"/>
    </location>
    <ligand>
        <name>Zn(2+)</name>
        <dbReference type="ChEBI" id="CHEBI:29105"/>
        <note>catalytic</note>
    </ligand>
</feature>
<dbReference type="OrthoDB" id="100605at2"/>
<dbReference type="InterPro" id="IPR034015">
    <property type="entry name" value="M1_LTA4H"/>
</dbReference>